<evidence type="ECO:0000256" key="4">
    <source>
        <dbReference type="ARBA" id="ARBA00022692"/>
    </source>
</evidence>
<comment type="similarity">
    <text evidence="2 7">Belongs to the ExbD/TolR family.</text>
</comment>
<protein>
    <submittedName>
        <fullName evidence="9">Biopolymer transporter ExbD</fullName>
    </submittedName>
</protein>
<keyword evidence="5 8" id="KW-1133">Transmembrane helix</keyword>
<dbReference type="GO" id="GO:0015031">
    <property type="term" value="P:protein transport"/>
    <property type="evidence" value="ECO:0007669"/>
    <property type="project" value="UniProtKB-KW"/>
</dbReference>
<dbReference type="EMBL" id="DTBX01000054">
    <property type="protein sequence ID" value="HGQ55125.1"/>
    <property type="molecule type" value="Genomic_DNA"/>
</dbReference>
<proteinExistence type="inferred from homology"/>
<evidence type="ECO:0000256" key="6">
    <source>
        <dbReference type="ARBA" id="ARBA00023136"/>
    </source>
</evidence>
<evidence type="ECO:0000256" key="5">
    <source>
        <dbReference type="ARBA" id="ARBA00022989"/>
    </source>
</evidence>
<accession>A0A7V4CHI0</accession>
<dbReference type="InterPro" id="IPR003400">
    <property type="entry name" value="ExbD"/>
</dbReference>
<name>A0A7V4CHI0_UNCW3</name>
<comment type="subcellular location">
    <subcellularLocation>
        <location evidence="1">Cell membrane</location>
        <topology evidence="1">Single-pass membrane protein</topology>
    </subcellularLocation>
    <subcellularLocation>
        <location evidence="7">Cell membrane</location>
        <topology evidence="7">Single-pass type II membrane protein</topology>
    </subcellularLocation>
</comment>
<keyword evidence="6 8" id="KW-0472">Membrane</keyword>
<evidence type="ECO:0000256" key="1">
    <source>
        <dbReference type="ARBA" id="ARBA00004162"/>
    </source>
</evidence>
<comment type="caution">
    <text evidence="9">The sequence shown here is derived from an EMBL/GenBank/DDBJ whole genome shotgun (WGS) entry which is preliminary data.</text>
</comment>
<dbReference type="GO" id="GO:0005886">
    <property type="term" value="C:plasma membrane"/>
    <property type="evidence" value="ECO:0007669"/>
    <property type="project" value="UniProtKB-SubCell"/>
</dbReference>
<dbReference type="AlphaFoldDB" id="A0A7V4CHI0"/>
<evidence type="ECO:0000256" key="2">
    <source>
        <dbReference type="ARBA" id="ARBA00005811"/>
    </source>
</evidence>
<evidence type="ECO:0000256" key="3">
    <source>
        <dbReference type="ARBA" id="ARBA00022475"/>
    </source>
</evidence>
<evidence type="ECO:0000313" key="9">
    <source>
        <dbReference type="EMBL" id="HGQ55125.1"/>
    </source>
</evidence>
<dbReference type="PANTHER" id="PTHR30558:SF3">
    <property type="entry name" value="BIOPOLYMER TRANSPORT PROTEIN EXBD-RELATED"/>
    <property type="match status" value="1"/>
</dbReference>
<dbReference type="PANTHER" id="PTHR30558">
    <property type="entry name" value="EXBD MEMBRANE COMPONENT OF PMF-DRIVEN MACROMOLECULE IMPORT SYSTEM"/>
    <property type="match status" value="1"/>
</dbReference>
<keyword evidence="7" id="KW-0653">Protein transport</keyword>
<dbReference type="GO" id="GO:0022857">
    <property type="term" value="F:transmembrane transporter activity"/>
    <property type="evidence" value="ECO:0007669"/>
    <property type="project" value="InterPro"/>
</dbReference>
<gene>
    <name evidence="9" type="ORF">ENU28_01505</name>
</gene>
<evidence type="ECO:0000256" key="8">
    <source>
        <dbReference type="SAM" id="Phobius"/>
    </source>
</evidence>
<keyword evidence="7" id="KW-0813">Transport</keyword>
<organism evidence="9">
    <name type="scientific">candidate division WOR-3 bacterium</name>
    <dbReference type="NCBI Taxonomy" id="2052148"/>
    <lineage>
        <taxon>Bacteria</taxon>
        <taxon>Bacteria division WOR-3</taxon>
    </lineage>
</organism>
<dbReference type="Gene3D" id="3.30.420.270">
    <property type="match status" value="1"/>
</dbReference>
<keyword evidence="4 7" id="KW-0812">Transmembrane</keyword>
<sequence>MFKRKSEQKISIPTASTGDIAFLLIIFFMVTSIFSREKGLKIVLPPKGAEVKVKKENILIITVNPYGEVMIGDQKVTIPEIKSIVQEALSKNPELVVALKVSRKAPYKIMIDAFDQLKLAKAEKISLTPVKEE</sequence>
<evidence type="ECO:0000256" key="7">
    <source>
        <dbReference type="RuleBase" id="RU003879"/>
    </source>
</evidence>
<reference evidence="9" key="1">
    <citation type="journal article" date="2020" name="mSystems">
        <title>Genome- and Community-Level Interaction Insights into Carbon Utilization and Element Cycling Functions of Hydrothermarchaeota in Hydrothermal Sediment.</title>
        <authorList>
            <person name="Zhou Z."/>
            <person name="Liu Y."/>
            <person name="Xu W."/>
            <person name="Pan J."/>
            <person name="Luo Z.H."/>
            <person name="Li M."/>
        </authorList>
    </citation>
    <scope>NUCLEOTIDE SEQUENCE [LARGE SCALE GENOMIC DNA]</scope>
    <source>
        <strain evidence="9">SpSt-655</strain>
    </source>
</reference>
<feature type="transmembrane region" description="Helical" evidence="8">
    <location>
        <begin position="12"/>
        <end position="34"/>
    </location>
</feature>
<keyword evidence="3" id="KW-1003">Cell membrane</keyword>
<dbReference type="Pfam" id="PF02472">
    <property type="entry name" value="ExbD"/>
    <property type="match status" value="1"/>
</dbReference>